<keyword evidence="3" id="KW-1185">Reference proteome</keyword>
<organism evidence="2 3">
    <name type="scientific">Imperialibacter roseus</name>
    <dbReference type="NCBI Taxonomy" id="1324217"/>
    <lineage>
        <taxon>Bacteria</taxon>
        <taxon>Pseudomonadati</taxon>
        <taxon>Bacteroidota</taxon>
        <taxon>Cytophagia</taxon>
        <taxon>Cytophagales</taxon>
        <taxon>Flammeovirgaceae</taxon>
        <taxon>Imperialibacter</taxon>
    </lineage>
</organism>
<proteinExistence type="predicted"/>
<dbReference type="InterPro" id="IPR029033">
    <property type="entry name" value="His_PPase_superfam"/>
</dbReference>
<dbReference type="Proteomes" id="UP001302349">
    <property type="component" value="Chromosome"/>
</dbReference>
<reference evidence="2 3" key="1">
    <citation type="journal article" date="2023" name="Microbiol. Resour. Announc.">
        <title>Complete Genome Sequence of Imperialibacter roseus strain P4T.</title>
        <authorList>
            <person name="Tizabi D.R."/>
            <person name="Bachvaroff T."/>
            <person name="Hill R.T."/>
        </authorList>
    </citation>
    <scope>NUCLEOTIDE SEQUENCE [LARGE SCALE GENOMIC DNA]</scope>
    <source>
        <strain evidence="2 3">P4T</strain>
    </source>
</reference>
<dbReference type="Pfam" id="PF00300">
    <property type="entry name" value="His_Phos_1"/>
    <property type="match status" value="1"/>
</dbReference>
<protein>
    <submittedName>
        <fullName evidence="2">Histidine phosphatase family protein</fullName>
    </submittedName>
</protein>
<evidence type="ECO:0000256" key="1">
    <source>
        <dbReference type="ARBA" id="ARBA00022801"/>
    </source>
</evidence>
<dbReference type="Gene3D" id="3.40.50.1240">
    <property type="entry name" value="Phosphoglycerate mutase-like"/>
    <property type="match status" value="1"/>
</dbReference>
<evidence type="ECO:0000313" key="3">
    <source>
        <dbReference type="Proteomes" id="UP001302349"/>
    </source>
</evidence>
<keyword evidence="1" id="KW-0378">Hydrolase</keyword>
<sequence>MVKKLLIVRHAESGETDHGSKDIERYLTRSGQREAVHTGMYIKRHDLIPNLMVTSAAVRAFQTAQIIAEQIKYPAEEIQEDPELYDASVRIFLRIVNELDVNCQSVLFVGHNPTVSYMAELLTGETVGNMEPGSLVEIHFPMDSWKEVSQNTGKLIQYITPGQIEEDEHKPDN</sequence>
<accession>A0ABZ0IIC4</accession>
<dbReference type="PANTHER" id="PTHR20935:SF1">
    <property type="entry name" value="SLL1549 PROTEIN"/>
    <property type="match status" value="1"/>
</dbReference>
<gene>
    <name evidence="2" type="ORF">RT717_17030</name>
</gene>
<dbReference type="InterPro" id="IPR051021">
    <property type="entry name" value="Mito_Ser/Thr_phosphatase"/>
</dbReference>
<dbReference type="SUPFAM" id="SSF53254">
    <property type="entry name" value="Phosphoglycerate mutase-like"/>
    <property type="match status" value="1"/>
</dbReference>
<dbReference type="InterPro" id="IPR013078">
    <property type="entry name" value="His_Pase_superF_clade-1"/>
</dbReference>
<dbReference type="EMBL" id="CP136051">
    <property type="protein sequence ID" value="WOK04788.1"/>
    <property type="molecule type" value="Genomic_DNA"/>
</dbReference>
<evidence type="ECO:0000313" key="2">
    <source>
        <dbReference type="EMBL" id="WOK04788.1"/>
    </source>
</evidence>
<dbReference type="PANTHER" id="PTHR20935">
    <property type="entry name" value="PHOSPHOGLYCERATE MUTASE-RELATED"/>
    <property type="match status" value="1"/>
</dbReference>
<name>A0ABZ0IIC4_9BACT</name>
<dbReference type="CDD" id="cd07067">
    <property type="entry name" value="HP_PGM_like"/>
    <property type="match status" value="1"/>
</dbReference>
<dbReference type="RefSeq" id="WP_317487588.1">
    <property type="nucleotide sequence ID" value="NZ_CP136051.1"/>
</dbReference>